<dbReference type="AlphaFoldDB" id="K5XJJ8"/>
<name>K5XJJ8_AGABU</name>
<accession>K5XJJ8</accession>
<gene>
    <name evidence="1" type="ORF">AGABI1DRAFT_117170</name>
</gene>
<keyword evidence="2" id="KW-1185">Reference proteome</keyword>
<sequence>MSNEGGGIVGTGGPRFANELAYSCWAALNRTGGFSAYGGLDLGGAKATVVVESTGGLGEEGEGAGGS</sequence>
<evidence type="ECO:0000313" key="1">
    <source>
        <dbReference type="EMBL" id="EKM83673.1"/>
    </source>
</evidence>
<dbReference type="EMBL" id="JH971385">
    <property type="protein sequence ID" value="EKM83673.1"/>
    <property type="molecule type" value="Genomic_DNA"/>
</dbReference>
<proteinExistence type="predicted"/>
<protein>
    <submittedName>
        <fullName evidence="1">Uncharacterized protein</fullName>
    </submittedName>
</protein>
<dbReference type="RefSeq" id="XP_007325533.1">
    <property type="nucleotide sequence ID" value="XM_007325471.1"/>
</dbReference>
<dbReference type="Proteomes" id="UP000008493">
    <property type="component" value="Unassembled WGS sequence"/>
</dbReference>
<reference evidence="2" key="1">
    <citation type="journal article" date="2012" name="Proc. Natl. Acad. Sci. U.S.A.">
        <title>Genome sequence of the button mushroom Agaricus bisporus reveals mechanisms governing adaptation to a humic-rich ecological niche.</title>
        <authorList>
            <person name="Morin E."/>
            <person name="Kohler A."/>
            <person name="Baker A.R."/>
            <person name="Foulongne-Oriol M."/>
            <person name="Lombard V."/>
            <person name="Nagy L.G."/>
            <person name="Ohm R.A."/>
            <person name="Patyshakuliyeva A."/>
            <person name="Brun A."/>
            <person name="Aerts A.L."/>
            <person name="Bailey A.M."/>
            <person name="Billette C."/>
            <person name="Coutinho P.M."/>
            <person name="Deakin G."/>
            <person name="Doddapaneni H."/>
            <person name="Floudas D."/>
            <person name="Grimwood J."/>
            <person name="Hilden K."/>
            <person name="Kuees U."/>
            <person name="LaButti K.M."/>
            <person name="Lapidus A."/>
            <person name="Lindquist E.A."/>
            <person name="Lucas S.M."/>
            <person name="Murat C."/>
            <person name="Riley R.W."/>
            <person name="Salamov A.A."/>
            <person name="Schmutz J."/>
            <person name="Subramanian V."/>
            <person name="Woesten H.A.B."/>
            <person name="Xu J."/>
            <person name="Eastwood D.C."/>
            <person name="Foster G.D."/>
            <person name="Sonnenberg A.S."/>
            <person name="Cullen D."/>
            <person name="de Vries R.P."/>
            <person name="Lundell T."/>
            <person name="Hibbett D.S."/>
            <person name="Henrissat B."/>
            <person name="Burton K.S."/>
            <person name="Kerrigan R.W."/>
            <person name="Challen M.P."/>
            <person name="Grigoriev I.V."/>
            <person name="Martin F."/>
        </authorList>
    </citation>
    <scope>NUCLEOTIDE SEQUENCE [LARGE SCALE GENOMIC DNA]</scope>
    <source>
        <strain evidence="2">JB137-S8 / ATCC MYA-4627 / FGSC 10392</strain>
    </source>
</reference>
<evidence type="ECO:0000313" key="2">
    <source>
        <dbReference type="Proteomes" id="UP000008493"/>
    </source>
</evidence>
<dbReference type="InParanoid" id="K5XJJ8"/>
<dbReference type="KEGG" id="abp:AGABI1DRAFT117170"/>
<organism evidence="1 2">
    <name type="scientific">Agaricus bisporus var. burnettii (strain JB137-S8 / ATCC MYA-4627 / FGSC 10392)</name>
    <name type="common">White button mushroom</name>
    <dbReference type="NCBI Taxonomy" id="597362"/>
    <lineage>
        <taxon>Eukaryota</taxon>
        <taxon>Fungi</taxon>
        <taxon>Dikarya</taxon>
        <taxon>Basidiomycota</taxon>
        <taxon>Agaricomycotina</taxon>
        <taxon>Agaricomycetes</taxon>
        <taxon>Agaricomycetidae</taxon>
        <taxon>Agaricales</taxon>
        <taxon>Agaricineae</taxon>
        <taxon>Agaricaceae</taxon>
        <taxon>Agaricus</taxon>
    </lineage>
</organism>
<dbReference type="HOGENOM" id="CLU_2811769_0_0_1"/>
<dbReference type="GeneID" id="18825305"/>